<accession>A0A1H6BJK1</accession>
<sequence>MGNETAFCRMVTLPTSFKRPSLPAARDEETLRLDKGNADEVRVAT</sequence>
<proteinExistence type="predicted"/>
<keyword evidence="3" id="KW-1185">Reference proteome</keyword>
<name>A0A1H6BJK1_9HYPH</name>
<evidence type="ECO:0000313" key="3">
    <source>
        <dbReference type="Proteomes" id="UP000236743"/>
    </source>
</evidence>
<feature type="region of interest" description="Disordered" evidence="1">
    <location>
        <begin position="21"/>
        <end position="45"/>
    </location>
</feature>
<gene>
    <name evidence="2" type="ORF">SAMN04488115_107289</name>
</gene>
<dbReference type="EMBL" id="FNUY01000007">
    <property type="protein sequence ID" value="SEG60918.1"/>
    <property type="molecule type" value="Genomic_DNA"/>
</dbReference>
<reference evidence="2 3" key="1">
    <citation type="submission" date="2016-10" db="EMBL/GenBank/DDBJ databases">
        <authorList>
            <person name="de Groot N.N."/>
        </authorList>
    </citation>
    <scope>NUCLEOTIDE SEQUENCE [LARGE SCALE GENOMIC DNA]</scope>
    <source>
        <strain evidence="2 3">DSM 26656</strain>
    </source>
</reference>
<evidence type="ECO:0000256" key="1">
    <source>
        <dbReference type="SAM" id="MobiDB-lite"/>
    </source>
</evidence>
<feature type="compositionally biased region" description="Basic and acidic residues" evidence="1">
    <location>
        <begin position="25"/>
        <end position="45"/>
    </location>
</feature>
<evidence type="ECO:0000313" key="2">
    <source>
        <dbReference type="EMBL" id="SEG60918.1"/>
    </source>
</evidence>
<protein>
    <submittedName>
        <fullName evidence="2">Uncharacterized protein</fullName>
    </submittedName>
</protein>
<dbReference type="AlphaFoldDB" id="A0A1H6BJK1"/>
<dbReference type="Proteomes" id="UP000236743">
    <property type="component" value="Unassembled WGS sequence"/>
</dbReference>
<organism evidence="2 3">
    <name type="scientific">Bosea lathyri</name>
    <dbReference type="NCBI Taxonomy" id="1036778"/>
    <lineage>
        <taxon>Bacteria</taxon>
        <taxon>Pseudomonadati</taxon>
        <taxon>Pseudomonadota</taxon>
        <taxon>Alphaproteobacteria</taxon>
        <taxon>Hyphomicrobiales</taxon>
        <taxon>Boseaceae</taxon>
        <taxon>Bosea</taxon>
    </lineage>
</organism>